<proteinExistence type="predicted"/>
<gene>
    <name evidence="2" type="ORF">FPQ14_00295</name>
</gene>
<feature type="compositionally biased region" description="Basic and acidic residues" evidence="1">
    <location>
        <begin position="114"/>
        <end position="129"/>
    </location>
</feature>
<dbReference type="AlphaFoldDB" id="A0A556RU50"/>
<name>A0A556RU50_9GAMM</name>
<comment type="caution">
    <text evidence="2">The sequence shown here is derived from an EMBL/GenBank/DDBJ whole genome shotgun (WGS) entry which is preliminary data.</text>
</comment>
<dbReference type="EMBL" id="VMHL01000001">
    <property type="protein sequence ID" value="TSJ92383.1"/>
    <property type="molecule type" value="Genomic_DNA"/>
</dbReference>
<feature type="compositionally biased region" description="Acidic residues" evidence="1">
    <location>
        <begin position="130"/>
        <end position="148"/>
    </location>
</feature>
<organism evidence="2 3">
    <name type="scientific">Gilliamella apicola</name>
    <dbReference type="NCBI Taxonomy" id="1196095"/>
    <lineage>
        <taxon>Bacteria</taxon>
        <taxon>Pseudomonadati</taxon>
        <taxon>Pseudomonadota</taxon>
        <taxon>Gammaproteobacteria</taxon>
        <taxon>Orbales</taxon>
        <taxon>Orbaceae</taxon>
        <taxon>Gilliamella</taxon>
    </lineage>
</organism>
<reference evidence="2 3" key="1">
    <citation type="submission" date="2019-07" db="EMBL/GenBank/DDBJ databases">
        <title>Gilliamella genomes.</title>
        <authorList>
            <person name="Zheng H."/>
        </authorList>
    </citation>
    <scope>NUCLEOTIDE SEQUENCE [LARGE SCALE GENOMIC DNA]</scope>
    <source>
        <strain evidence="2 3">W8131</strain>
    </source>
</reference>
<feature type="compositionally biased region" description="Low complexity" evidence="1">
    <location>
        <begin position="20"/>
        <end position="29"/>
    </location>
</feature>
<feature type="region of interest" description="Disordered" evidence="1">
    <location>
        <begin position="1"/>
        <end position="34"/>
    </location>
</feature>
<protein>
    <submittedName>
        <fullName evidence="2">Uncharacterized protein</fullName>
    </submittedName>
</protein>
<dbReference type="Pfam" id="PF25759">
    <property type="entry name" value="HP1_ORF34"/>
    <property type="match status" value="1"/>
</dbReference>
<dbReference type="InterPro" id="IPR057869">
    <property type="entry name" value="HP1_YO34"/>
</dbReference>
<sequence>MILKNPSISAEYDLPDEDQSGQSSSTNSSEKGIKPKKLNISGLIEYSTPDRLSRLIELSYQTENGGAKKLYRVANATANVINLREAVFSGKVSVSPHSTLLAWQISFTLSERKSVPEKRETRARERAQENGDETVDAVGEEMPEETAEKEERSWFEENILAPVNDALG</sequence>
<accession>A0A556RU50</accession>
<evidence type="ECO:0000313" key="2">
    <source>
        <dbReference type="EMBL" id="TSJ92383.1"/>
    </source>
</evidence>
<evidence type="ECO:0000256" key="1">
    <source>
        <dbReference type="SAM" id="MobiDB-lite"/>
    </source>
</evidence>
<feature type="region of interest" description="Disordered" evidence="1">
    <location>
        <begin position="114"/>
        <end position="152"/>
    </location>
</feature>
<evidence type="ECO:0000313" key="3">
    <source>
        <dbReference type="Proteomes" id="UP000319138"/>
    </source>
</evidence>
<dbReference type="Proteomes" id="UP000319138">
    <property type="component" value="Unassembled WGS sequence"/>
</dbReference>